<dbReference type="SUPFAM" id="SSF50022">
    <property type="entry name" value="ISP domain"/>
    <property type="match status" value="1"/>
</dbReference>
<evidence type="ECO:0000256" key="3">
    <source>
        <dbReference type="ARBA" id="ARBA00023002"/>
    </source>
</evidence>
<gene>
    <name evidence="8" type="primary">nirD</name>
    <name evidence="8" type="ORF">H8K47_09245</name>
</gene>
<evidence type="ECO:0000256" key="6">
    <source>
        <dbReference type="ARBA" id="ARBA00023063"/>
    </source>
</evidence>
<keyword evidence="2" id="KW-0479">Metal-binding</keyword>
<organism evidence="8 9">
    <name type="scientific">Undibacterium rugosum</name>
    <dbReference type="NCBI Taxonomy" id="2762291"/>
    <lineage>
        <taxon>Bacteria</taxon>
        <taxon>Pseudomonadati</taxon>
        <taxon>Pseudomonadota</taxon>
        <taxon>Betaproteobacteria</taxon>
        <taxon>Burkholderiales</taxon>
        <taxon>Oxalobacteraceae</taxon>
        <taxon>Undibacterium</taxon>
    </lineage>
</organism>
<protein>
    <submittedName>
        <fullName evidence="8">Nitrite reductase small subunit NirD</fullName>
    </submittedName>
</protein>
<evidence type="ECO:0000256" key="4">
    <source>
        <dbReference type="ARBA" id="ARBA00023004"/>
    </source>
</evidence>
<accession>A0A923I4U7</accession>
<keyword evidence="9" id="KW-1185">Reference proteome</keyword>
<dbReference type="GO" id="GO:0008942">
    <property type="term" value="F:nitrite reductase [NAD(P)H] activity"/>
    <property type="evidence" value="ECO:0007669"/>
    <property type="project" value="InterPro"/>
</dbReference>
<evidence type="ECO:0000256" key="5">
    <source>
        <dbReference type="ARBA" id="ARBA00023014"/>
    </source>
</evidence>
<dbReference type="GO" id="GO:0051537">
    <property type="term" value="F:2 iron, 2 sulfur cluster binding"/>
    <property type="evidence" value="ECO:0007669"/>
    <property type="project" value="UniProtKB-KW"/>
</dbReference>
<dbReference type="AlphaFoldDB" id="A0A923I4U7"/>
<dbReference type="CDD" id="cd03530">
    <property type="entry name" value="Rieske_NirD_small_Bacillus"/>
    <property type="match status" value="1"/>
</dbReference>
<dbReference type="Gene3D" id="2.102.10.10">
    <property type="entry name" value="Rieske [2Fe-2S] iron-sulphur domain"/>
    <property type="match status" value="1"/>
</dbReference>
<keyword evidence="6" id="KW-0534">Nitrate assimilation</keyword>
<dbReference type="InterPro" id="IPR012748">
    <property type="entry name" value="Rieske-like_NirD"/>
</dbReference>
<keyword evidence="3" id="KW-0560">Oxidoreductase</keyword>
<comment type="caution">
    <text evidence="8">The sequence shown here is derived from an EMBL/GenBank/DDBJ whole genome shotgun (WGS) entry which is preliminary data.</text>
</comment>
<evidence type="ECO:0000256" key="1">
    <source>
        <dbReference type="ARBA" id="ARBA00022714"/>
    </source>
</evidence>
<dbReference type="Pfam" id="PF00355">
    <property type="entry name" value="Rieske"/>
    <property type="match status" value="1"/>
</dbReference>
<evidence type="ECO:0000313" key="8">
    <source>
        <dbReference type="EMBL" id="MBC3935546.1"/>
    </source>
</evidence>
<dbReference type="PANTHER" id="PTHR21496:SF23">
    <property type="entry name" value="3-PHENYLPROPIONATE_CINNAMIC ACID DIOXYGENASE FERREDOXIN SUBUNIT"/>
    <property type="match status" value="1"/>
</dbReference>
<dbReference type="EMBL" id="JACOGG010000008">
    <property type="protein sequence ID" value="MBC3935546.1"/>
    <property type="molecule type" value="Genomic_DNA"/>
</dbReference>
<sequence>MSEWKIICLVSDIPQHGARVLQRTGLPDVALFRTGDNRVFALVDRCPHKGGPLSQGMLVGDNVACPLHNWHINLESGSAIAPDQGCAARFQVRLEEGQVLLDETELRCLGH</sequence>
<dbReference type="PANTHER" id="PTHR21496">
    <property type="entry name" value="FERREDOXIN-RELATED"/>
    <property type="match status" value="1"/>
</dbReference>
<dbReference type="InterPro" id="IPR036922">
    <property type="entry name" value="Rieske_2Fe-2S_sf"/>
</dbReference>
<evidence type="ECO:0000256" key="2">
    <source>
        <dbReference type="ARBA" id="ARBA00022723"/>
    </source>
</evidence>
<dbReference type="NCBIfam" id="TIGR02378">
    <property type="entry name" value="nirD_assim_sml"/>
    <property type="match status" value="1"/>
</dbReference>
<dbReference type="GO" id="GO:0046872">
    <property type="term" value="F:metal ion binding"/>
    <property type="evidence" value="ECO:0007669"/>
    <property type="project" value="UniProtKB-KW"/>
</dbReference>
<evidence type="ECO:0000259" key="7">
    <source>
        <dbReference type="PROSITE" id="PS51296"/>
    </source>
</evidence>
<dbReference type="GO" id="GO:0042128">
    <property type="term" value="P:nitrate assimilation"/>
    <property type="evidence" value="ECO:0007669"/>
    <property type="project" value="UniProtKB-KW"/>
</dbReference>
<reference evidence="8" key="1">
    <citation type="submission" date="2020-08" db="EMBL/GenBank/DDBJ databases">
        <title>Novel species isolated from subtropical streams in China.</title>
        <authorList>
            <person name="Lu H."/>
        </authorList>
    </citation>
    <scope>NUCLEOTIDE SEQUENCE</scope>
    <source>
        <strain evidence="8">CY7W</strain>
    </source>
</reference>
<evidence type="ECO:0000313" key="9">
    <source>
        <dbReference type="Proteomes" id="UP000612361"/>
    </source>
</evidence>
<dbReference type="PROSITE" id="PS51296">
    <property type="entry name" value="RIESKE"/>
    <property type="match status" value="1"/>
</dbReference>
<keyword evidence="4" id="KW-0408">Iron</keyword>
<feature type="domain" description="Rieske" evidence="7">
    <location>
        <begin position="4"/>
        <end position="101"/>
    </location>
</feature>
<dbReference type="InterPro" id="IPR017941">
    <property type="entry name" value="Rieske_2Fe-2S"/>
</dbReference>
<dbReference type="RefSeq" id="WP_186881123.1">
    <property type="nucleotide sequence ID" value="NZ_JACOGG010000008.1"/>
</dbReference>
<proteinExistence type="predicted"/>
<keyword evidence="5" id="KW-0411">Iron-sulfur</keyword>
<name>A0A923I4U7_9BURK</name>
<dbReference type="Proteomes" id="UP000612361">
    <property type="component" value="Unassembled WGS sequence"/>
</dbReference>
<keyword evidence="1" id="KW-0001">2Fe-2S</keyword>